<evidence type="ECO:0000313" key="5">
    <source>
        <dbReference type="Proteomes" id="UP000825935"/>
    </source>
</evidence>
<evidence type="ECO:0000256" key="1">
    <source>
        <dbReference type="ARBA" id="ARBA00009670"/>
    </source>
</evidence>
<dbReference type="InterPro" id="IPR004147">
    <property type="entry name" value="ABC1_dom"/>
</dbReference>
<keyword evidence="2" id="KW-0812">Transmembrane</keyword>
<evidence type="ECO:0000256" key="2">
    <source>
        <dbReference type="SAM" id="Phobius"/>
    </source>
</evidence>
<protein>
    <recommendedName>
        <fullName evidence="3">ABC1 atypical kinase-like domain-containing protein</fullName>
    </recommendedName>
</protein>
<name>A0A8T2TPL5_CERRI</name>
<feature type="transmembrane region" description="Helical" evidence="2">
    <location>
        <begin position="246"/>
        <end position="269"/>
    </location>
</feature>
<gene>
    <name evidence="4" type="ORF">KP509_11G049200</name>
</gene>
<feature type="domain" description="ABC1 atypical kinase-like" evidence="3">
    <location>
        <begin position="312"/>
        <end position="581"/>
    </location>
</feature>
<dbReference type="PANTHER" id="PTHR45890">
    <property type="entry name" value="AARF DOMAIN CONTAINING KINASE 2 (PREDICTED)"/>
    <property type="match status" value="1"/>
</dbReference>
<accession>A0A8T2TPL5</accession>
<dbReference type="InterPro" id="IPR052402">
    <property type="entry name" value="ADCK_kinase"/>
</dbReference>
<keyword evidence="2" id="KW-0472">Membrane</keyword>
<comment type="similarity">
    <text evidence="1">Belongs to the protein kinase superfamily. ADCK protein kinase family.</text>
</comment>
<evidence type="ECO:0000259" key="3">
    <source>
        <dbReference type="Pfam" id="PF03109"/>
    </source>
</evidence>
<sequence length="691" mass="78237">MSASCVKRSIGALQSRFKVASEPRHNAFQTSLTSGSHADRTPICRSMHSSISKAIVMFRGSYHGNASRFHVHGNLALKELHSAMNRVPVAMKCSASAAKYLPHGFARGRHFTQYHHHQQSWHMRMPGRSYSCAHLPRLEPKLMNLSRSKEFRWFYWWRIAYERLSMNSHIVVPRLPNVGALAKAVSLACTWAHLPLGIVAFTFGGSKIAHLQGKNNVVTLSSNHSSSILIKIRSFMEFCSLVTRSLYLLLLFTPVVLTAPFVNMFGGYFRQSWFKLVHHTLEFAGAAFIKWGQWAATRPDLFPKDLCAQLAQLQSNAPAHKYSYTVKSIENAFGKPLDEIFLDFEEKPVASGSIAQVYKATLRNGAAFGKQKGPMTVAVKVRHPGVSDVIRRDFAIMNCFANLSTLFPGLRWLRLDESVHQFAVFMMTQVDLAREAAHLSRFSYNFRSWRDVSFPRPVYPLVHPAVLVESFEQGESVSNYIDLPDNSKVNRKLAYIGTNTVLKMLLVDNFIHADMHPGNILVRLKKKGTEDKKRRVSLSRNRPQLVFLDVGLTAELTQKDRTNLLDFFKAITLRDGRTAAQCALAFSENQSCPNPTAFTQEMETSFQYWGTKEADIIHPGECMQEVLEKVRTHKVNIDGDVCTVMVTIMVLEGWQRKLDPDFNIMQTLQKLLLKKDMKDSLSYTMNAIMAP</sequence>
<dbReference type="CDD" id="cd13971">
    <property type="entry name" value="ADCK2-like"/>
    <property type="match status" value="1"/>
</dbReference>
<dbReference type="PANTHER" id="PTHR45890:SF1">
    <property type="entry name" value="AARF DOMAIN CONTAINING KINASE 2"/>
    <property type="match status" value="1"/>
</dbReference>
<dbReference type="Pfam" id="PF03109">
    <property type="entry name" value="ABC1"/>
    <property type="match status" value="1"/>
</dbReference>
<dbReference type="OMA" id="GSEGHEW"/>
<organism evidence="4 5">
    <name type="scientific">Ceratopteris richardii</name>
    <name type="common">Triangle waterfern</name>
    <dbReference type="NCBI Taxonomy" id="49495"/>
    <lineage>
        <taxon>Eukaryota</taxon>
        <taxon>Viridiplantae</taxon>
        <taxon>Streptophyta</taxon>
        <taxon>Embryophyta</taxon>
        <taxon>Tracheophyta</taxon>
        <taxon>Polypodiopsida</taxon>
        <taxon>Polypodiidae</taxon>
        <taxon>Polypodiales</taxon>
        <taxon>Pteridineae</taxon>
        <taxon>Pteridaceae</taxon>
        <taxon>Parkerioideae</taxon>
        <taxon>Ceratopteris</taxon>
    </lineage>
</organism>
<keyword evidence="5" id="KW-1185">Reference proteome</keyword>
<dbReference type="SUPFAM" id="SSF56112">
    <property type="entry name" value="Protein kinase-like (PK-like)"/>
    <property type="match status" value="1"/>
</dbReference>
<dbReference type="AlphaFoldDB" id="A0A8T2TPL5"/>
<proteinExistence type="inferred from homology"/>
<dbReference type="EMBL" id="CM035416">
    <property type="protein sequence ID" value="KAH7425317.1"/>
    <property type="molecule type" value="Genomic_DNA"/>
</dbReference>
<dbReference type="OrthoDB" id="1290869at2759"/>
<dbReference type="InterPro" id="IPR011009">
    <property type="entry name" value="Kinase-like_dom_sf"/>
</dbReference>
<evidence type="ECO:0000313" key="4">
    <source>
        <dbReference type="EMBL" id="KAH7425317.1"/>
    </source>
</evidence>
<keyword evidence="2" id="KW-1133">Transmembrane helix</keyword>
<dbReference type="InterPro" id="IPR044095">
    <property type="entry name" value="ADCK2_dom"/>
</dbReference>
<comment type="caution">
    <text evidence="4">The sequence shown here is derived from an EMBL/GenBank/DDBJ whole genome shotgun (WGS) entry which is preliminary data.</text>
</comment>
<dbReference type="Proteomes" id="UP000825935">
    <property type="component" value="Chromosome 11"/>
</dbReference>
<reference evidence="4" key="1">
    <citation type="submission" date="2021-08" db="EMBL/GenBank/DDBJ databases">
        <title>WGS assembly of Ceratopteris richardii.</title>
        <authorList>
            <person name="Marchant D.B."/>
            <person name="Chen G."/>
            <person name="Jenkins J."/>
            <person name="Shu S."/>
            <person name="Leebens-Mack J."/>
            <person name="Grimwood J."/>
            <person name="Schmutz J."/>
            <person name="Soltis P."/>
            <person name="Soltis D."/>
            <person name="Chen Z.-H."/>
        </authorList>
    </citation>
    <scope>NUCLEOTIDE SEQUENCE</scope>
    <source>
        <strain evidence="4">Whitten #5841</strain>
        <tissue evidence="4">Leaf</tissue>
    </source>
</reference>